<sequence length="121" mass="12739">MDVVRAPVRAWAEEILRGLGDPPLRDLVVESRPESGEVEVVLWFPDGTAAGSYLQAAMTDAEAVVHLADGLQDAAVEQALGRPLPPCPGHPHPPTARLVSGVPAWTCPRTGGAVRPILTPP</sequence>
<protein>
    <submittedName>
        <fullName evidence="1">Uncharacterized protein</fullName>
    </submittedName>
</protein>
<dbReference type="EMBL" id="CP074133">
    <property type="protein sequence ID" value="QUX25368.1"/>
    <property type="molecule type" value="Genomic_DNA"/>
</dbReference>
<evidence type="ECO:0000313" key="2">
    <source>
        <dbReference type="Proteomes" id="UP000676079"/>
    </source>
</evidence>
<accession>A0ABX8BU18</accession>
<dbReference type="Proteomes" id="UP000676079">
    <property type="component" value="Chromosome"/>
</dbReference>
<organism evidence="1 2">
    <name type="scientific">Nocardiopsis changdeensis</name>
    <dbReference type="NCBI Taxonomy" id="2831969"/>
    <lineage>
        <taxon>Bacteria</taxon>
        <taxon>Bacillati</taxon>
        <taxon>Actinomycetota</taxon>
        <taxon>Actinomycetes</taxon>
        <taxon>Streptosporangiales</taxon>
        <taxon>Nocardiopsidaceae</taxon>
        <taxon>Nocardiopsis</taxon>
    </lineage>
</organism>
<name>A0ABX8BU18_9ACTN</name>
<keyword evidence="2" id="KW-1185">Reference proteome</keyword>
<dbReference type="RefSeq" id="WP_220560909.1">
    <property type="nucleotide sequence ID" value="NZ_CP074133.1"/>
</dbReference>
<evidence type="ECO:0000313" key="1">
    <source>
        <dbReference type="EMBL" id="QUX25368.1"/>
    </source>
</evidence>
<reference evidence="1 2" key="1">
    <citation type="submission" date="2021-05" db="EMBL/GenBank/DDBJ databases">
        <title>Direct Submission.</title>
        <authorList>
            <person name="Li K."/>
            <person name="Gao J."/>
        </authorList>
    </citation>
    <scope>NUCLEOTIDE SEQUENCE [LARGE SCALE GENOMIC DNA]</scope>
    <source>
        <strain evidence="1 2">Mg02</strain>
    </source>
</reference>
<proteinExistence type="predicted"/>
<gene>
    <name evidence="1" type="ORF">KGD84_14615</name>
</gene>